<sequence length="111" mass="11936">MSLLYQDPSMSHEEATRLLASGVETNVAAALISIGLNEQDKTWAQNTCLKYLVSESESVAASAITAFGHIARRQGDLDLGAVLPALEKVKEKFPSLEGIVADTLDDIEVFT</sequence>
<dbReference type="AlphaFoldDB" id="A0A423J0N4"/>
<accession>A0A423J0N4</accession>
<dbReference type="EMBL" id="MOBN01000009">
    <property type="protein sequence ID" value="RON31217.1"/>
    <property type="molecule type" value="Genomic_DNA"/>
</dbReference>
<dbReference type="InterPro" id="IPR049796">
    <property type="entry name" value="CdiI_Ct-like"/>
</dbReference>
<dbReference type="Proteomes" id="UP000284168">
    <property type="component" value="Unassembled WGS sequence"/>
</dbReference>
<organism evidence="1 2">
    <name type="scientific">Pseudomonas lini</name>
    <dbReference type="NCBI Taxonomy" id="163011"/>
    <lineage>
        <taxon>Bacteria</taxon>
        <taxon>Pseudomonadati</taxon>
        <taxon>Pseudomonadota</taxon>
        <taxon>Gammaproteobacteria</taxon>
        <taxon>Pseudomonadales</taxon>
        <taxon>Pseudomonadaceae</taxon>
        <taxon>Pseudomonas</taxon>
    </lineage>
</organism>
<protein>
    <recommendedName>
        <fullName evidence="3">HEAT repeat domain-containing protein</fullName>
    </recommendedName>
</protein>
<comment type="caution">
    <text evidence="1">The sequence shown here is derived from an EMBL/GenBank/DDBJ whole genome shotgun (WGS) entry which is preliminary data.</text>
</comment>
<dbReference type="CDD" id="cd20694">
    <property type="entry name" value="CdiI_Ct-like"/>
    <property type="match status" value="1"/>
</dbReference>
<gene>
    <name evidence="1" type="ORF">BK663_01545</name>
</gene>
<evidence type="ECO:0008006" key="3">
    <source>
        <dbReference type="Google" id="ProtNLM"/>
    </source>
</evidence>
<evidence type="ECO:0000313" key="1">
    <source>
        <dbReference type="EMBL" id="RON31217.1"/>
    </source>
</evidence>
<reference evidence="1 2" key="1">
    <citation type="submission" date="2016-10" db="EMBL/GenBank/DDBJ databases">
        <title>Comparative genome analysis of multiple Pseudomonas spp. focuses on biocontrol and plant growth promoting traits.</title>
        <authorList>
            <person name="Tao X.-Y."/>
            <person name="Taylor C.G."/>
        </authorList>
    </citation>
    <scope>NUCLEOTIDE SEQUENCE [LARGE SCALE GENOMIC DNA]</scope>
    <source>
        <strain evidence="1 2">48C10</strain>
    </source>
</reference>
<dbReference type="RefSeq" id="WP_223570663.1">
    <property type="nucleotide sequence ID" value="NZ_MOBN01000009.1"/>
</dbReference>
<name>A0A423J0N4_9PSED</name>
<proteinExistence type="predicted"/>
<evidence type="ECO:0000313" key="2">
    <source>
        <dbReference type="Proteomes" id="UP000284168"/>
    </source>
</evidence>